<dbReference type="GO" id="GO:0016567">
    <property type="term" value="P:protein ubiquitination"/>
    <property type="evidence" value="ECO:0007669"/>
    <property type="project" value="TreeGrafter"/>
</dbReference>
<evidence type="ECO:0000256" key="3">
    <source>
        <dbReference type="ARBA" id="ARBA00022723"/>
    </source>
</evidence>
<dbReference type="EMBL" id="JBEDUW010000004">
    <property type="protein sequence ID" value="KAK9935186.1"/>
    <property type="molecule type" value="Genomic_DNA"/>
</dbReference>
<sequence>MEFQTEFERHFPCRVEPLINTQLVLMHNQKPVPGTQIFVQFVYKVTHQYLRSKRSYGYIHYADFDHQEKKEANINFDLRVVDHSNISYPLLSRELSLLGVDPSLHSSVVDQITLNCKTSGDWQFYNMGGGLTVLPLRVTIEKLHRRVIYEEEEEEDLVISDYVIDYEDVIRMIPASESSIKQLLKRVRIGNNGKDACTVCLEELSTTHAGISHAMQMPCQHVFHRKCILRCLKESHYCPVCLFEMPTTENN</sequence>
<accession>A0AAW1XG58</accession>
<dbReference type="PANTHER" id="PTHR15710">
    <property type="entry name" value="E3 UBIQUITIN-PROTEIN LIGASE PRAJA"/>
    <property type="match status" value="1"/>
</dbReference>
<evidence type="ECO:0000256" key="4">
    <source>
        <dbReference type="ARBA" id="ARBA00022771"/>
    </source>
</evidence>
<dbReference type="Proteomes" id="UP001457282">
    <property type="component" value="Unassembled WGS sequence"/>
</dbReference>
<dbReference type="GO" id="GO:0008270">
    <property type="term" value="F:zinc ion binding"/>
    <property type="evidence" value="ECO:0007669"/>
    <property type="project" value="UniProtKB-KW"/>
</dbReference>
<dbReference type="EC" id="2.3.2.27" evidence="2"/>
<keyword evidence="3" id="KW-0479">Metal-binding</keyword>
<feature type="domain" description="RING-type" evidence="7">
    <location>
        <begin position="197"/>
        <end position="241"/>
    </location>
</feature>
<name>A0AAW1XG58_RUBAR</name>
<comment type="catalytic activity">
    <reaction evidence="1">
        <text>S-ubiquitinyl-[E2 ubiquitin-conjugating enzyme]-L-cysteine + [acceptor protein]-L-lysine = [E2 ubiquitin-conjugating enzyme]-L-cysteine + N(6)-ubiquitinyl-[acceptor protein]-L-lysine.</text>
        <dbReference type="EC" id="2.3.2.27"/>
    </reaction>
</comment>
<gene>
    <name evidence="8" type="ORF">M0R45_022298</name>
</gene>
<dbReference type="AlphaFoldDB" id="A0AAW1XG58"/>
<evidence type="ECO:0000256" key="5">
    <source>
        <dbReference type="ARBA" id="ARBA00022833"/>
    </source>
</evidence>
<reference evidence="8 9" key="1">
    <citation type="journal article" date="2023" name="G3 (Bethesda)">
        <title>A chromosome-length genome assembly and annotation of blackberry (Rubus argutus, cv. 'Hillquist').</title>
        <authorList>
            <person name="Bruna T."/>
            <person name="Aryal R."/>
            <person name="Dudchenko O."/>
            <person name="Sargent D.J."/>
            <person name="Mead D."/>
            <person name="Buti M."/>
            <person name="Cavallini A."/>
            <person name="Hytonen T."/>
            <person name="Andres J."/>
            <person name="Pham M."/>
            <person name="Weisz D."/>
            <person name="Mascagni F."/>
            <person name="Usai G."/>
            <person name="Natali L."/>
            <person name="Bassil N."/>
            <person name="Fernandez G.E."/>
            <person name="Lomsadze A."/>
            <person name="Armour M."/>
            <person name="Olukolu B."/>
            <person name="Poorten T."/>
            <person name="Britton C."/>
            <person name="Davik J."/>
            <person name="Ashrafi H."/>
            <person name="Aiden E.L."/>
            <person name="Borodovsky M."/>
            <person name="Worthington M."/>
        </authorList>
    </citation>
    <scope>NUCLEOTIDE SEQUENCE [LARGE SCALE GENOMIC DNA]</scope>
    <source>
        <strain evidence="8">PI 553951</strain>
    </source>
</reference>
<dbReference type="GO" id="GO:0061630">
    <property type="term" value="F:ubiquitin protein ligase activity"/>
    <property type="evidence" value="ECO:0007669"/>
    <property type="project" value="UniProtKB-EC"/>
</dbReference>
<evidence type="ECO:0000259" key="7">
    <source>
        <dbReference type="PROSITE" id="PS50089"/>
    </source>
</evidence>
<organism evidence="8 9">
    <name type="scientific">Rubus argutus</name>
    <name type="common">Southern blackberry</name>
    <dbReference type="NCBI Taxonomy" id="59490"/>
    <lineage>
        <taxon>Eukaryota</taxon>
        <taxon>Viridiplantae</taxon>
        <taxon>Streptophyta</taxon>
        <taxon>Embryophyta</taxon>
        <taxon>Tracheophyta</taxon>
        <taxon>Spermatophyta</taxon>
        <taxon>Magnoliopsida</taxon>
        <taxon>eudicotyledons</taxon>
        <taxon>Gunneridae</taxon>
        <taxon>Pentapetalae</taxon>
        <taxon>rosids</taxon>
        <taxon>fabids</taxon>
        <taxon>Rosales</taxon>
        <taxon>Rosaceae</taxon>
        <taxon>Rosoideae</taxon>
        <taxon>Rosoideae incertae sedis</taxon>
        <taxon>Rubus</taxon>
    </lineage>
</organism>
<protein>
    <recommendedName>
        <fullName evidence="2">RING-type E3 ubiquitin transferase</fullName>
        <ecNumber evidence="2">2.3.2.27</ecNumber>
    </recommendedName>
</protein>
<dbReference type="PROSITE" id="PS50089">
    <property type="entry name" value="ZF_RING_2"/>
    <property type="match status" value="1"/>
</dbReference>
<dbReference type="PANTHER" id="PTHR15710:SF77">
    <property type="entry name" value="RING-H2 FINGER PROTEIN ATL21B"/>
    <property type="match status" value="1"/>
</dbReference>
<evidence type="ECO:0000313" key="9">
    <source>
        <dbReference type="Proteomes" id="UP001457282"/>
    </source>
</evidence>
<dbReference type="Gene3D" id="3.30.40.10">
    <property type="entry name" value="Zinc/RING finger domain, C3HC4 (zinc finger)"/>
    <property type="match status" value="1"/>
</dbReference>
<dbReference type="SUPFAM" id="SSF57850">
    <property type="entry name" value="RING/U-box"/>
    <property type="match status" value="1"/>
</dbReference>
<dbReference type="InterPro" id="IPR001841">
    <property type="entry name" value="Znf_RING"/>
</dbReference>
<dbReference type="SMART" id="SM00184">
    <property type="entry name" value="RING"/>
    <property type="match status" value="1"/>
</dbReference>
<keyword evidence="4 6" id="KW-0863">Zinc-finger</keyword>
<comment type="caution">
    <text evidence="8">The sequence shown here is derived from an EMBL/GenBank/DDBJ whole genome shotgun (WGS) entry which is preliminary data.</text>
</comment>
<evidence type="ECO:0000256" key="6">
    <source>
        <dbReference type="PROSITE-ProRule" id="PRU00175"/>
    </source>
</evidence>
<keyword evidence="5" id="KW-0862">Zinc</keyword>
<keyword evidence="9" id="KW-1185">Reference proteome</keyword>
<proteinExistence type="predicted"/>
<evidence type="ECO:0000256" key="2">
    <source>
        <dbReference type="ARBA" id="ARBA00012483"/>
    </source>
</evidence>
<evidence type="ECO:0000256" key="1">
    <source>
        <dbReference type="ARBA" id="ARBA00000900"/>
    </source>
</evidence>
<dbReference type="Pfam" id="PF13639">
    <property type="entry name" value="zf-RING_2"/>
    <property type="match status" value="1"/>
</dbReference>
<dbReference type="InterPro" id="IPR013083">
    <property type="entry name" value="Znf_RING/FYVE/PHD"/>
</dbReference>
<evidence type="ECO:0000313" key="8">
    <source>
        <dbReference type="EMBL" id="KAK9935186.1"/>
    </source>
</evidence>
<dbReference type="GO" id="GO:0005737">
    <property type="term" value="C:cytoplasm"/>
    <property type="evidence" value="ECO:0007669"/>
    <property type="project" value="TreeGrafter"/>
</dbReference>